<dbReference type="NCBIfam" id="TIGR04183">
    <property type="entry name" value="Por_Secre_tail"/>
    <property type="match status" value="1"/>
</dbReference>
<dbReference type="EMBL" id="JBHSCZ010000003">
    <property type="protein sequence ID" value="MFC4263650.1"/>
    <property type="molecule type" value="Genomic_DNA"/>
</dbReference>
<comment type="caution">
    <text evidence="1">The sequence shown here is derived from an EMBL/GenBank/DDBJ whole genome shotgun (WGS) entry which is preliminary data.</text>
</comment>
<gene>
    <name evidence="1" type="ORF">ACFOWM_12215</name>
</gene>
<protein>
    <submittedName>
        <fullName evidence="1">T9SS type A sorting domain-containing protein</fullName>
    </submittedName>
</protein>
<sequence length="810" mass="89229">MRIKILSPFIKIVLFVLFISNYITPCVAQGITNFGNLYIFSGGNVGTAIPFTNSAISGTDYLNNGNFFTTSNFINNKSAMPAGAGTTSFNGSTTQFISGTNTPQFNSIIINNNIGGLQPLDQNYTINIAGNWVNNGVFNHQKGTLLFNGSAPTIISGTAPKNVFYNFIMAKPSSLTLAQNVDLINFFAFKNVSNAILSSGGYLTIKSSDSVTAQIADITDNNTLSGNSISGNVTIERYLFPRLAWRFLATPITILSSPTITQSWRENYSSITTSTGYGTRITGPGLIGVNGVDAYTQRGSLKYYDDINNNWIEISATNIPVANNKGYFVFVRGDRSVGVGAATGPTTLRMTGNVRMNNQSFSTLANRFQSVGNPFASRIDFRNITKTAVVDAFTIWEPKNVGLYNVGGYENYVQVAGEYWLNGITTGGSAKKKNFIESGEAFFIQSVTGGSITIKEQDKINGSALVSRAMAVESRQNALTPTMDISLFIKNSNDSLVITDGVSLKFDDTFNNNIDNYDVKKISNTYDNLCINSNSINLVVESRTMPVETDIIKLNLNGTRLGRYVFTINPILLQHLNVDAFFVDKFLNTRIPLSLINENNVDFVVTADAASKAADRFMIVFKAITIVPFSFVKIDAQVNLDNTHYIPFTIANERSIINYQLERSDHSTGFLPINSQLPLYYSNGSYNYLFIDSFPLSSNNYYRIKATDINGQIQFSDIVKIVQQKNKPLISVHPTIINDKILSINFLNSVGNYTFKLISLDGKVVMQKQVFINSLNEIKTFTMNTSLVAGIYFVQINGEHTKALTKVYIK</sequence>
<name>A0ABV8QVI0_9BACT</name>
<dbReference type="RefSeq" id="WP_379710522.1">
    <property type="nucleotide sequence ID" value="NZ_JBHSCZ010000003.1"/>
</dbReference>
<dbReference type="Proteomes" id="UP001595907">
    <property type="component" value="Unassembled WGS sequence"/>
</dbReference>
<keyword evidence="2" id="KW-1185">Reference proteome</keyword>
<evidence type="ECO:0000313" key="1">
    <source>
        <dbReference type="EMBL" id="MFC4263650.1"/>
    </source>
</evidence>
<accession>A0ABV8QVI0</accession>
<dbReference type="InterPro" id="IPR026444">
    <property type="entry name" value="Secre_tail"/>
</dbReference>
<proteinExistence type="predicted"/>
<evidence type="ECO:0000313" key="2">
    <source>
        <dbReference type="Proteomes" id="UP001595907"/>
    </source>
</evidence>
<reference evidence="2" key="1">
    <citation type="journal article" date="2019" name="Int. J. Syst. Evol. Microbiol.">
        <title>The Global Catalogue of Microorganisms (GCM) 10K type strain sequencing project: providing services to taxonomists for standard genome sequencing and annotation.</title>
        <authorList>
            <consortium name="The Broad Institute Genomics Platform"/>
            <consortium name="The Broad Institute Genome Sequencing Center for Infectious Disease"/>
            <person name="Wu L."/>
            <person name="Ma J."/>
        </authorList>
    </citation>
    <scope>NUCLEOTIDE SEQUENCE [LARGE SCALE GENOMIC DNA]</scope>
    <source>
        <strain evidence="2">CECT 8289</strain>
    </source>
</reference>
<organism evidence="1 2">
    <name type="scientific">Ferruginibacter yonginensis</name>
    <dbReference type="NCBI Taxonomy" id="1310416"/>
    <lineage>
        <taxon>Bacteria</taxon>
        <taxon>Pseudomonadati</taxon>
        <taxon>Bacteroidota</taxon>
        <taxon>Chitinophagia</taxon>
        <taxon>Chitinophagales</taxon>
        <taxon>Chitinophagaceae</taxon>
        <taxon>Ferruginibacter</taxon>
    </lineage>
</organism>